<comment type="caution">
    <text evidence="10">The sequence shown here is derived from an EMBL/GenBank/DDBJ whole genome shotgun (WGS) entry which is preliminary data.</text>
</comment>
<evidence type="ECO:0000259" key="9">
    <source>
        <dbReference type="PROSITE" id="PS51352"/>
    </source>
</evidence>
<dbReference type="Gene3D" id="2.60.40.1250">
    <property type="entry name" value="Thiol:disulfide interchange protein DsbD, N-terminal domain"/>
    <property type="match status" value="1"/>
</dbReference>
<dbReference type="InterPro" id="IPR036249">
    <property type="entry name" value="Thioredoxin-like_sf"/>
</dbReference>
<keyword evidence="5 7" id="KW-1133">Transmembrane helix</keyword>
<accession>A0A0R2U7N7</accession>
<dbReference type="GO" id="GO:0045454">
    <property type="term" value="P:cell redox homeostasis"/>
    <property type="evidence" value="ECO:0007669"/>
    <property type="project" value="TreeGrafter"/>
</dbReference>
<feature type="signal peptide" evidence="8">
    <location>
        <begin position="1"/>
        <end position="22"/>
    </location>
</feature>
<dbReference type="InterPro" id="IPR028250">
    <property type="entry name" value="DsbDN"/>
</dbReference>
<dbReference type="GO" id="GO:0017004">
    <property type="term" value="P:cytochrome complex assembly"/>
    <property type="evidence" value="ECO:0007669"/>
    <property type="project" value="UniProtKB-KW"/>
</dbReference>
<evidence type="ECO:0000256" key="7">
    <source>
        <dbReference type="SAM" id="Phobius"/>
    </source>
</evidence>
<feature type="transmembrane region" description="Helical" evidence="7">
    <location>
        <begin position="393"/>
        <end position="409"/>
    </location>
</feature>
<keyword evidence="4" id="KW-0201">Cytochrome c-type biogenesis</keyword>
<comment type="subcellular location">
    <subcellularLocation>
        <location evidence="1">Cell membrane</location>
        <topology evidence="1">Multi-pass membrane protein</topology>
    </subcellularLocation>
</comment>
<name>A0A0R2U7N7_9GAMM</name>
<evidence type="ECO:0000256" key="8">
    <source>
        <dbReference type="SAM" id="SignalP"/>
    </source>
</evidence>
<feature type="transmembrane region" description="Helical" evidence="7">
    <location>
        <begin position="191"/>
        <end position="217"/>
    </location>
</feature>
<feature type="transmembrane region" description="Helical" evidence="7">
    <location>
        <begin position="415"/>
        <end position="435"/>
    </location>
</feature>
<sequence length="589" mass="64702">MSKLFKTTFFLLTYLLASLSFAQSSFSDNVSSSVNNNRLLSPNALFLPVEQVYQVTVDVGENQLILNWSIVEGYYLYRDRFSFSAVDATSQLGAPIFETGKRKWDDFFEEELEVYYTKTSIALPYEGEGEQMEIQVESQGCADAGLCYPPYKQWLTINLVSGKVDISNTPSSSAQAAMQGGSSSNIGQEEFSLGLILIFALLGGMILNLMPCVFPVLSIKALSFTMTHQTQSSRRSHGLAYTAGVVASFVGIAFVMLSLRAAGEAIGWGFQLQSPLFVTLLIYLFFIMGLAFSGYLEIGSGLMSIGQSSARDESLSSSFMTGVLATTVASPCTAPFMGPALGFAIAQPSYLALLVFAFLGLGMALPFVLLAWIPSLTAKLPRPGAWMDSFKQFLAFPLYITGIWLLWVVGRQTNVDIVAIIILGLVLIAMAIWLTKLRQASGQKITSFSFTNVLAALCLMGALTIPAWSITKEAEPAQWEPYSQQRLDELRQAQKAVFVNLTADWCITCLANEKIAFTNAFYQSLNDNQVTYLKGDWTNNDPEITKLLNQFQRSGVPLYLMYPSGDSVAEVLPQILLESTLLKAIERSK</sequence>
<dbReference type="InterPro" id="IPR003834">
    <property type="entry name" value="Cyt_c_assmbl_TM_dom"/>
</dbReference>
<feature type="transmembrane region" description="Helical" evidence="7">
    <location>
        <begin position="238"/>
        <end position="257"/>
    </location>
</feature>
<dbReference type="CDD" id="cd02953">
    <property type="entry name" value="DsbDgamma"/>
    <property type="match status" value="1"/>
</dbReference>
<evidence type="ECO:0000256" key="5">
    <source>
        <dbReference type="ARBA" id="ARBA00022989"/>
    </source>
</evidence>
<reference evidence="10 11" key="1">
    <citation type="submission" date="2015-10" db="EMBL/GenBank/DDBJ databases">
        <title>Metagenome-Assembled Genomes uncover a global brackish microbiome.</title>
        <authorList>
            <person name="Hugerth L.W."/>
            <person name="Larsson J."/>
            <person name="Alneberg J."/>
            <person name="Lindh M.V."/>
            <person name="Legrand C."/>
            <person name="Pinhassi J."/>
            <person name="Andersson A.F."/>
        </authorList>
    </citation>
    <scope>NUCLEOTIDE SEQUENCE [LARGE SCALE GENOMIC DNA]</scope>
    <source>
        <strain evidence="10">BACL26 MAG-121220-bin70</strain>
    </source>
</reference>
<dbReference type="Proteomes" id="UP000051213">
    <property type="component" value="Unassembled WGS sequence"/>
</dbReference>
<dbReference type="AlphaFoldDB" id="A0A0R2U7N7"/>
<feature type="transmembrane region" description="Helical" evidence="7">
    <location>
        <begin position="277"/>
        <end position="298"/>
    </location>
</feature>
<dbReference type="PANTHER" id="PTHR32234">
    <property type="entry name" value="THIOL:DISULFIDE INTERCHANGE PROTEIN DSBD"/>
    <property type="match status" value="1"/>
</dbReference>
<gene>
    <name evidence="10" type="ORF">ABS24_03990</name>
</gene>
<evidence type="ECO:0000256" key="2">
    <source>
        <dbReference type="ARBA" id="ARBA00022475"/>
    </source>
</evidence>
<evidence type="ECO:0000256" key="4">
    <source>
        <dbReference type="ARBA" id="ARBA00022748"/>
    </source>
</evidence>
<evidence type="ECO:0000256" key="3">
    <source>
        <dbReference type="ARBA" id="ARBA00022692"/>
    </source>
</evidence>
<dbReference type="GO" id="GO:0015035">
    <property type="term" value="F:protein-disulfide reductase activity"/>
    <property type="evidence" value="ECO:0007669"/>
    <property type="project" value="TreeGrafter"/>
</dbReference>
<feature type="transmembrane region" description="Helical" evidence="7">
    <location>
        <begin position="350"/>
        <end position="373"/>
    </location>
</feature>
<dbReference type="Pfam" id="PF02683">
    <property type="entry name" value="DsbD_TM"/>
    <property type="match status" value="1"/>
</dbReference>
<dbReference type="PROSITE" id="PS51352">
    <property type="entry name" value="THIOREDOXIN_2"/>
    <property type="match status" value="1"/>
</dbReference>
<keyword evidence="6 7" id="KW-0472">Membrane</keyword>
<keyword evidence="2" id="KW-1003">Cell membrane</keyword>
<dbReference type="InterPro" id="IPR013766">
    <property type="entry name" value="Thioredoxin_domain"/>
</dbReference>
<dbReference type="InterPro" id="IPR036929">
    <property type="entry name" value="DsbDN_sf"/>
</dbReference>
<dbReference type="PANTHER" id="PTHR32234:SF3">
    <property type="entry name" value="SUPPRESSION OF COPPER SENSITIVITY PROTEIN"/>
    <property type="match status" value="1"/>
</dbReference>
<evidence type="ECO:0000313" key="10">
    <source>
        <dbReference type="EMBL" id="KRO95096.1"/>
    </source>
</evidence>
<protein>
    <recommendedName>
        <fullName evidence="9">Thioredoxin domain-containing protein</fullName>
    </recommendedName>
</protein>
<dbReference type="Pfam" id="PF13899">
    <property type="entry name" value="Thioredoxin_7"/>
    <property type="match status" value="1"/>
</dbReference>
<dbReference type="SUPFAM" id="SSF52833">
    <property type="entry name" value="Thioredoxin-like"/>
    <property type="match status" value="1"/>
</dbReference>
<evidence type="ECO:0000256" key="6">
    <source>
        <dbReference type="ARBA" id="ARBA00023136"/>
    </source>
</evidence>
<dbReference type="InterPro" id="IPR035671">
    <property type="entry name" value="DsbD_gamma"/>
</dbReference>
<dbReference type="EMBL" id="LICA01000108">
    <property type="protein sequence ID" value="KRO95096.1"/>
    <property type="molecule type" value="Genomic_DNA"/>
</dbReference>
<organism evidence="10 11">
    <name type="scientific">SAR92 bacterium BACL26 MAG-121220-bin70</name>
    <dbReference type="NCBI Taxonomy" id="1655626"/>
    <lineage>
        <taxon>Bacteria</taxon>
        <taxon>Pseudomonadati</taxon>
        <taxon>Pseudomonadota</taxon>
        <taxon>Gammaproteobacteria</taxon>
        <taxon>Cellvibrionales</taxon>
        <taxon>Porticoccaceae</taxon>
        <taxon>SAR92 clade</taxon>
    </lineage>
</organism>
<evidence type="ECO:0000256" key="1">
    <source>
        <dbReference type="ARBA" id="ARBA00004651"/>
    </source>
</evidence>
<evidence type="ECO:0000313" key="11">
    <source>
        <dbReference type="Proteomes" id="UP000051213"/>
    </source>
</evidence>
<feature type="transmembrane region" description="Helical" evidence="7">
    <location>
        <begin position="447"/>
        <end position="468"/>
    </location>
</feature>
<dbReference type="Gene3D" id="3.40.30.10">
    <property type="entry name" value="Glutaredoxin"/>
    <property type="match status" value="1"/>
</dbReference>
<proteinExistence type="predicted"/>
<dbReference type="GO" id="GO:0005886">
    <property type="term" value="C:plasma membrane"/>
    <property type="evidence" value="ECO:0007669"/>
    <property type="project" value="UniProtKB-SubCell"/>
</dbReference>
<dbReference type="SUPFAM" id="SSF74863">
    <property type="entry name" value="Thiol:disulfide interchange protein DsbD, N-terminal domain (DsbD-alpha)"/>
    <property type="match status" value="1"/>
</dbReference>
<feature type="domain" description="Thioredoxin" evidence="9">
    <location>
        <begin position="439"/>
        <end position="589"/>
    </location>
</feature>
<keyword evidence="8" id="KW-0732">Signal</keyword>
<dbReference type="Pfam" id="PF11412">
    <property type="entry name" value="DsbD_N"/>
    <property type="match status" value="1"/>
</dbReference>
<keyword evidence="3 7" id="KW-0812">Transmembrane</keyword>
<feature type="chain" id="PRO_5006425212" description="Thioredoxin domain-containing protein" evidence="8">
    <location>
        <begin position="23"/>
        <end position="589"/>
    </location>
</feature>